<feature type="transmembrane region" description="Helical" evidence="1">
    <location>
        <begin position="205"/>
        <end position="222"/>
    </location>
</feature>
<dbReference type="STRING" id="1073996.SAMN05444271_10750"/>
<accession>A0A1H6T7I3</accession>
<keyword evidence="1" id="KW-1133">Transmembrane helix</keyword>
<name>A0A1H6T7I3_9EURY</name>
<dbReference type="KEGG" id="hae:halTADL_0930"/>
<dbReference type="OrthoDB" id="240638at2157"/>
<accession>A0A2H4Q022</accession>
<dbReference type="Proteomes" id="UP000198888">
    <property type="component" value="Unassembled WGS sequence"/>
</dbReference>
<proteinExistence type="predicted"/>
<feature type="transmembrane region" description="Helical" evidence="1">
    <location>
        <begin position="16"/>
        <end position="36"/>
    </location>
</feature>
<organism evidence="2 3">
    <name type="scientific">Halohasta litchfieldiae</name>
    <dbReference type="NCBI Taxonomy" id="1073996"/>
    <lineage>
        <taxon>Archaea</taxon>
        <taxon>Methanobacteriati</taxon>
        <taxon>Methanobacteriota</taxon>
        <taxon>Stenosarchaea group</taxon>
        <taxon>Halobacteria</taxon>
        <taxon>Halobacteriales</taxon>
        <taxon>Haloferacaceae</taxon>
        <taxon>Halohasta</taxon>
    </lineage>
</organism>
<evidence type="ECO:0000313" key="3">
    <source>
        <dbReference type="Proteomes" id="UP000198888"/>
    </source>
</evidence>
<keyword evidence="1" id="KW-0812">Transmembrane</keyword>
<evidence type="ECO:0000313" key="2">
    <source>
        <dbReference type="EMBL" id="SEI75226.1"/>
    </source>
</evidence>
<reference evidence="2 3" key="1">
    <citation type="submission" date="2016-10" db="EMBL/GenBank/DDBJ databases">
        <authorList>
            <person name="de Groot N.N."/>
        </authorList>
    </citation>
    <scope>NUCLEOTIDE SEQUENCE [LARGE SCALE GENOMIC DNA]</scope>
    <source>
        <strain evidence="2 3">DSM 22187</strain>
    </source>
</reference>
<dbReference type="AlphaFoldDB" id="A0A1H6T7I3"/>
<gene>
    <name evidence="2" type="ORF">SAMN05444271_10750</name>
</gene>
<keyword evidence="3" id="KW-1185">Reference proteome</keyword>
<sequence length="232" mass="25824">MSLRSSVWPPTQRQRVGVGLLIAFLLLSNPLYLPLLNLDLSSHTYSVEPVTVENDAIEVAGDSLWDQSVDGVACSGLRPTAACVSERERIQQGDLELNITETPVQIETRYAYHPIDGRPAYYRRTVDDSILPKTLLLEPVAPETVVESLAVSPDQISFRGRLALTFGWIQTDRPLRDANRLIDTDDGYMMVVETRRRSLSSGDTVEALISAVLVALGLLLFGKTYRQLPVKW</sequence>
<dbReference type="RefSeq" id="WP_089671647.1">
    <property type="nucleotide sequence ID" value="NZ_CP024845.1"/>
</dbReference>
<dbReference type="EMBL" id="FNYR01000007">
    <property type="protein sequence ID" value="SEI75226.1"/>
    <property type="molecule type" value="Genomic_DNA"/>
</dbReference>
<protein>
    <submittedName>
        <fullName evidence="2">Uncharacterized protein</fullName>
    </submittedName>
</protein>
<evidence type="ECO:0000256" key="1">
    <source>
        <dbReference type="SAM" id="Phobius"/>
    </source>
</evidence>
<keyword evidence="1" id="KW-0472">Membrane</keyword>
<dbReference type="GeneID" id="35001745"/>